<dbReference type="EMBL" id="BMYF01000002">
    <property type="protein sequence ID" value="GHB27068.1"/>
    <property type="molecule type" value="Genomic_DNA"/>
</dbReference>
<dbReference type="RefSeq" id="WP_189578845.1">
    <property type="nucleotide sequence ID" value="NZ_BMYF01000002.1"/>
</dbReference>
<dbReference type="InterPro" id="IPR013783">
    <property type="entry name" value="Ig-like_fold"/>
</dbReference>
<reference evidence="2" key="1">
    <citation type="journal article" date="2014" name="Int. J. Syst. Evol. Microbiol.">
        <title>Complete genome sequence of Corynebacterium casei LMG S-19264T (=DSM 44701T), isolated from a smear-ripened cheese.</title>
        <authorList>
            <consortium name="US DOE Joint Genome Institute (JGI-PGF)"/>
            <person name="Walter F."/>
            <person name="Albersmeier A."/>
            <person name="Kalinowski J."/>
            <person name="Ruckert C."/>
        </authorList>
    </citation>
    <scope>NUCLEOTIDE SEQUENCE</scope>
    <source>
        <strain evidence="2">KCTC 23224</strain>
    </source>
</reference>
<dbReference type="AlphaFoldDB" id="A0A8J3CVX5"/>
<dbReference type="CDD" id="cd00146">
    <property type="entry name" value="PKD"/>
    <property type="match status" value="1"/>
</dbReference>
<protein>
    <recommendedName>
        <fullName evidence="1">PKD domain-containing protein</fullName>
    </recommendedName>
</protein>
<dbReference type="Pfam" id="PF18911">
    <property type="entry name" value="PKD_4"/>
    <property type="match status" value="1"/>
</dbReference>
<evidence type="ECO:0000259" key="1">
    <source>
        <dbReference type="PROSITE" id="PS50093"/>
    </source>
</evidence>
<name>A0A8J3CVX5_9BACT</name>
<dbReference type="SMART" id="SM00089">
    <property type="entry name" value="PKD"/>
    <property type="match status" value="1"/>
</dbReference>
<keyword evidence="3" id="KW-1185">Reference proteome</keyword>
<evidence type="ECO:0000313" key="3">
    <source>
        <dbReference type="Proteomes" id="UP000642809"/>
    </source>
</evidence>
<comment type="caution">
    <text evidence="2">The sequence shown here is derived from an EMBL/GenBank/DDBJ whole genome shotgun (WGS) entry which is preliminary data.</text>
</comment>
<evidence type="ECO:0000313" key="2">
    <source>
        <dbReference type="EMBL" id="GHB27068.1"/>
    </source>
</evidence>
<gene>
    <name evidence="2" type="ORF">GCM10008106_04750</name>
</gene>
<dbReference type="Proteomes" id="UP000642809">
    <property type="component" value="Unassembled WGS sequence"/>
</dbReference>
<reference evidence="2" key="2">
    <citation type="submission" date="2020-09" db="EMBL/GenBank/DDBJ databases">
        <authorList>
            <person name="Sun Q."/>
            <person name="Kim S."/>
        </authorList>
    </citation>
    <scope>NUCLEOTIDE SEQUENCE</scope>
    <source>
        <strain evidence="2">KCTC 23224</strain>
    </source>
</reference>
<dbReference type="Gene3D" id="2.60.40.10">
    <property type="entry name" value="Immunoglobulins"/>
    <property type="match status" value="1"/>
</dbReference>
<dbReference type="InterPro" id="IPR022409">
    <property type="entry name" value="PKD/Chitinase_dom"/>
</dbReference>
<dbReference type="SUPFAM" id="SSF49299">
    <property type="entry name" value="PKD domain"/>
    <property type="match status" value="1"/>
</dbReference>
<dbReference type="InterPro" id="IPR035986">
    <property type="entry name" value="PKD_dom_sf"/>
</dbReference>
<accession>A0A8J3CVX5</accession>
<feature type="domain" description="PKD" evidence="1">
    <location>
        <begin position="63"/>
        <end position="114"/>
    </location>
</feature>
<organism evidence="2 3">
    <name type="scientific">Mongoliitalea lutea</name>
    <dbReference type="NCBI Taxonomy" id="849756"/>
    <lineage>
        <taxon>Bacteria</taxon>
        <taxon>Pseudomonadati</taxon>
        <taxon>Bacteroidota</taxon>
        <taxon>Cytophagia</taxon>
        <taxon>Cytophagales</taxon>
        <taxon>Cyclobacteriaceae</taxon>
        <taxon>Mongoliitalea</taxon>
    </lineage>
</organism>
<dbReference type="InterPro" id="IPR000601">
    <property type="entry name" value="PKD_dom"/>
</dbReference>
<sequence length="488" mass="52814">MKKYLKIAAFLLPILIVWSCVEEFRLDADPPTVQDAGFSFVPSAESDNILDFIGDGDFFLMVWDLGNGVRTEGRRVTGFYPLAGTYTVTLTVYDRGGSSSFSQEVIIEETDPTLLDRPLFNLLTGGLDAINGKTWVIDSARAGHLGVGPADSFFPDFYQARPNEKVGSGMYNTRYTFKLTGFEFDWNTNGLVYLNGAQGSAFPGAFDPGVGDLSAPFNSPGGLNWNILENESPFPVLTVTNPGFIGYFTGVRSYQLVVLEENEMFLRFRDAANEALFWYVRLIPAGFAGTPDPEPEPEPEVPAVGISLQDLIGNGEKAWKLRPAAQSFGVGPSPGSDAFFPNGPSIAGDRPCLFNDLFIFKENGVYEYDAQGDIYAEDYMGLSGGGCQPEANLTGTVGAAWASGTHQFSLTPASGNTRAKLTVTGTGAFIALPKAYNGGEYTIGPPRANESVTYDVLDYNADTQELTLTIDITPNGAVWWTFVLIPAD</sequence>
<dbReference type="PROSITE" id="PS50093">
    <property type="entry name" value="PKD"/>
    <property type="match status" value="1"/>
</dbReference>
<proteinExistence type="predicted"/>